<evidence type="ECO:0000259" key="13">
    <source>
        <dbReference type="Pfam" id="PF02558"/>
    </source>
</evidence>
<sequence>MKITVLGCGALGQLWLSALYQQGHDVQGWVRIPQPFVAVNVISPEGVAFNRNLPTNDPQHLAESELLLVTLKAWQVSGAVSALMPMLNDNCTLLLLHNGMGTIDELPASRLSILQGATTHAARHEGNAILHVAAGITHIGPVSARGAASSHIADVLHDALPDVAWHNNIYPSLWNKLAVNCVINPLTAVHNCTNGDLLGFGSEIEQICSEVAEVMAIEGYQTHADSLLSYVYQVIDTTAANHSSMLQDIRTQRHTEIDYITGYVIRRGRKHGLTLPVNSRLFDTVKRKENGYERFGSGLPGSWE</sequence>
<keyword evidence="16" id="KW-1185">Reference proteome</keyword>
<comment type="subcellular location">
    <subcellularLocation>
        <location evidence="1">Cytoplasm</location>
    </subcellularLocation>
</comment>
<dbReference type="RefSeq" id="WP_034792412.1">
    <property type="nucleotide sequence ID" value="NZ_JMPJ01000064.1"/>
</dbReference>
<reference evidence="15 16" key="1">
    <citation type="submission" date="2014-05" db="EMBL/GenBank/DDBJ databases">
        <title>ATOL: Assembling a taxonomically balanced genome-scale reconstruction of the evolutionary history of the Enterobacteriaceae.</title>
        <authorList>
            <person name="Plunkett G.III."/>
            <person name="Neeno-Eckwall E.C."/>
            <person name="Glasner J.D."/>
            <person name="Perna N.T."/>
        </authorList>
    </citation>
    <scope>NUCLEOTIDE SEQUENCE [LARGE SCALE GENOMIC DNA]</scope>
    <source>
        <strain evidence="15 16">ATCC 33852</strain>
    </source>
</reference>
<evidence type="ECO:0000256" key="8">
    <source>
        <dbReference type="ARBA" id="ARBA00022857"/>
    </source>
</evidence>
<evidence type="ECO:0000313" key="16">
    <source>
        <dbReference type="Proteomes" id="UP000028640"/>
    </source>
</evidence>
<feature type="domain" description="Ketopantoate reductase N-terminal" evidence="13">
    <location>
        <begin position="3"/>
        <end position="142"/>
    </location>
</feature>
<dbReference type="Pfam" id="PF08546">
    <property type="entry name" value="ApbA_C"/>
    <property type="match status" value="1"/>
</dbReference>
<evidence type="ECO:0000313" key="15">
    <source>
        <dbReference type="EMBL" id="KFC79597.1"/>
    </source>
</evidence>
<organism evidence="15 16">
    <name type="scientific">Ewingella americana (strain ATCC 33852 / DSM 4580 / CCUG 14506 / JCM 5911 / LMG 7869 / NCTC 12157 / CDC 1468-78)</name>
    <dbReference type="NCBI Taxonomy" id="910964"/>
    <lineage>
        <taxon>Bacteria</taxon>
        <taxon>Pseudomonadati</taxon>
        <taxon>Pseudomonadota</taxon>
        <taxon>Gammaproteobacteria</taxon>
        <taxon>Enterobacterales</taxon>
        <taxon>Yersiniaceae</taxon>
        <taxon>Ewingella</taxon>
    </lineage>
</organism>
<evidence type="ECO:0000256" key="3">
    <source>
        <dbReference type="ARBA" id="ARBA00007870"/>
    </source>
</evidence>
<dbReference type="NCBIfam" id="TIGR00745">
    <property type="entry name" value="apbA_panE"/>
    <property type="match status" value="1"/>
</dbReference>
<comment type="similarity">
    <text evidence="3 12">Belongs to the ketopantoate reductase family.</text>
</comment>
<dbReference type="AlphaFoldDB" id="A0A085G7A2"/>
<evidence type="ECO:0000256" key="4">
    <source>
        <dbReference type="ARBA" id="ARBA00013014"/>
    </source>
</evidence>
<dbReference type="Pfam" id="PF02558">
    <property type="entry name" value="ApbA"/>
    <property type="match status" value="1"/>
</dbReference>
<dbReference type="InterPro" id="IPR003710">
    <property type="entry name" value="ApbA"/>
</dbReference>
<comment type="catalytic activity">
    <reaction evidence="11 12">
        <text>(R)-pantoate + NADP(+) = 2-dehydropantoate + NADPH + H(+)</text>
        <dbReference type="Rhea" id="RHEA:16233"/>
        <dbReference type="ChEBI" id="CHEBI:11561"/>
        <dbReference type="ChEBI" id="CHEBI:15378"/>
        <dbReference type="ChEBI" id="CHEBI:15980"/>
        <dbReference type="ChEBI" id="CHEBI:57783"/>
        <dbReference type="ChEBI" id="CHEBI:58349"/>
        <dbReference type="EC" id="1.1.1.169"/>
    </reaction>
</comment>
<evidence type="ECO:0000259" key="14">
    <source>
        <dbReference type="Pfam" id="PF08546"/>
    </source>
</evidence>
<dbReference type="InterPro" id="IPR013328">
    <property type="entry name" value="6PGD_dom2"/>
</dbReference>
<dbReference type="Gene3D" id="1.10.1040.10">
    <property type="entry name" value="N-(1-d-carboxylethyl)-l-norvaline Dehydrogenase, domain 2"/>
    <property type="match status" value="1"/>
</dbReference>
<comment type="function">
    <text evidence="12">Catalyzes the NADPH-dependent reduction of ketopantoate into pantoic acid.</text>
</comment>
<feature type="domain" description="Ketopantoate reductase C-terminal" evidence="14">
    <location>
        <begin position="168"/>
        <end position="289"/>
    </location>
</feature>
<evidence type="ECO:0000256" key="9">
    <source>
        <dbReference type="ARBA" id="ARBA00023002"/>
    </source>
</evidence>
<dbReference type="Gene3D" id="3.40.50.720">
    <property type="entry name" value="NAD(P)-binding Rossmann-like Domain"/>
    <property type="match status" value="1"/>
</dbReference>
<dbReference type="Proteomes" id="UP000028640">
    <property type="component" value="Unassembled WGS sequence"/>
</dbReference>
<evidence type="ECO:0000256" key="2">
    <source>
        <dbReference type="ARBA" id="ARBA00004994"/>
    </source>
</evidence>
<evidence type="ECO:0000256" key="5">
    <source>
        <dbReference type="ARBA" id="ARBA00019465"/>
    </source>
</evidence>
<dbReference type="SUPFAM" id="SSF51735">
    <property type="entry name" value="NAD(P)-binding Rossmann-fold domains"/>
    <property type="match status" value="1"/>
</dbReference>
<keyword evidence="9 12" id="KW-0560">Oxidoreductase</keyword>
<dbReference type="EC" id="1.1.1.169" evidence="4 12"/>
<keyword evidence="8 12" id="KW-0521">NADP</keyword>
<dbReference type="InterPro" id="IPR008927">
    <property type="entry name" value="6-PGluconate_DH-like_C_sf"/>
</dbReference>
<dbReference type="FunFam" id="3.40.50.720:FF:000162">
    <property type="entry name" value="2-dehydropantoate 2-reductase"/>
    <property type="match status" value="1"/>
</dbReference>
<dbReference type="GO" id="GO:0005737">
    <property type="term" value="C:cytoplasm"/>
    <property type="evidence" value="ECO:0007669"/>
    <property type="project" value="UniProtKB-SubCell"/>
</dbReference>
<protein>
    <recommendedName>
        <fullName evidence="5 12">2-dehydropantoate 2-reductase</fullName>
        <ecNumber evidence="4 12">1.1.1.169</ecNumber>
    </recommendedName>
    <alternativeName>
        <fullName evidence="10 12">Ketopantoate reductase</fullName>
    </alternativeName>
</protein>
<evidence type="ECO:0000256" key="6">
    <source>
        <dbReference type="ARBA" id="ARBA00022490"/>
    </source>
</evidence>
<dbReference type="GeneID" id="78382583"/>
<evidence type="ECO:0000256" key="12">
    <source>
        <dbReference type="RuleBase" id="RU362068"/>
    </source>
</evidence>
<dbReference type="NCBIfam" id="NF005087">
    <property type="entry name" value="PRK06522.1-1"/>
    <property type="match status" value="1"/>
</dbReference>
<dbReference type="InterPro" id="IPR013332">
    <property type="entry name" value="KPR_N"/>
</dbReference>
<dbReference type="PANTHER" id="PTHR43765">
    <property type="entry name" value="2-DEHYDROPANTOATE 2-REDUCTASE-RELATED"/>
    <property type="match status" value="1"/>
</dbReference>
<dbReference type="PANTHER" id="PTHR43765:SF2">
    <property type="entry name" value="2-DEHYDROPANTOATE 2-REDUCTASE"/>
    <property type="match status" value="1"/>
</dbReference>
<name>A0A085G7A2_EWIA3</name>
<dbReference type="UniPathway" id="UPA00028">
    <property type="reaction ID" value="UER00004"/>
</dbReference>
<evidence type="ECO:0000256" key="10">
    <source>
        <dbReference type="ARBA" id="ARBA00032024"/>
    </source>
</evidence>
<keyword evidence="7 12" id="KW-0566">Pantothenate biosynthesis</keyword>
<evidence type="ECO:0000256" key="7">
    <source>
        <dbReference type="ARBA" id="ARBA00022655"/>
    </source>
</evidence>
<keyword evidence="6" id="KW-0963">Cytoplasm</keyword>
<dbReference type="GO" id="GO:0050661">
    <property type="term" value="F:NADP binding"/>
    <property type="evidence" value="ECO:0007669"/>
    <property type="project" value="TreeGrafter"/>
</dbReference>
<dbReference type="GO" id="GO:0008677">
    <property type="term" value="F:2-dehydropantoate 2-reductase activity"/>
    <property type="evidence" value="ECO:0007669"/>
    <property type="project" value="UniProtKB-EC"/>
</dbReference>
<accession>A0A085G7A2</accession>
<evidence type="ECO:0000256" key="11">
    <source>
        <dbReference type="ARBA" id="ARBA00048793"/>
    </source>
</evidence>
<dbReference type="InterPro" id="IPR050838">
    <property type="entry name" value="Ketopantoate_reductase"/>
</dbReference>
<dbReference type="GO" id="GO:0015940">
    <property type="term" value="P:pantothenate biosynthetic process"/>
    <property type="evidence" value="ECO:0007669"/>
    <property type="project" value="UniProtKB-UniPathway"/>
</dbReference>
<comment type="caution">
    <text evidence="15">The sequence shown here is derived from an EMBL/GenBank/DDBJ whole genome shotgun (WGS) entry which is preliminary data.</text>
</comment>
<dbReference type="InterPro" id="IPR013752">
    <property type="entry name" value="KPA_reductase"/>
</dbReference>
<gene>
    <name evidence="15" type="primary">panE</name>
    <name evidence="15" type="ORF">GEAM_2749</name>
</gene>
<comment type="pathway">
    <text evidence="2 12">Cofactor biosynthesis; (R)-pantothenate biosynthesis; (R)-pantoate from 3-methyl-2-oxobutanoate: step 2/2.</text>
</comment>
<dbReference type="FunFam" id="1.10.1040.10:FF:000014">
    <property type="entry name" value="2-dehydropantoate 2-reductase"/>
    <property type="match status" value="1"/>
</dbReference>
<dbReference type="eggNOG" id="COG1893">
    <property type="taxonomic scope" value="Bacteria"/>
</dbReference>
<dbReference type="EMBL" id="JMPJ01000064">
    <property type="protein sequence ID" value="KFC79597.1"/>
    <property type="molecule type" value="Genomic_DNA"/>
</dbReference>
<dbReference type="STRING" id="910964.GEAM_2749"/>
<dbReference type="SUPFAM" id="SSF48179">
    <property type="entry name" value="6-phosphogluconate dehydrogenase C-terminal domain-like"/>
    <property type="match status" value="1"/>
</dbReference>
<dbReference type="InterPro" id="IPR036291">
    <property type="entry name" value="NAD(P)-bd_dom_sf"/>
</dbReference>
<dbReference type="OrthoDB" id="6530772at2"/>
<proteinExistence type="inferred from homology"/>
<evidence type="ECO:0000256" key="1">
    <source>
        <dbReference type="ARBA" id="ARBA00004496"/>
    </source>
</evidence>